<reference evidence="1" key="1">
    <citation type="submission" date="2018-02" db="EMBL/GenBank/DDBJ databases">
        <title>Rhizophora mucronata_Transcriptome.</title>
        <authorList>
            <person name="Meera S.P."/>
            <person name="Sreeshan A."/>
            <person name="Augustine A."/>
        </authorList>
    </citation>
    <scope>NUCLEOTIDE SEQUENCE</scope>
    <source>
        <tissue evidence="1">Leaf</tissue>
    </source>
</reference>
<name>A0A2P2JC02_RHIMU</name>
<accession>A0A2P2JC02</accession>
<proteinExistence type="predicted"/>
<protein>
    <submittedName>
        <fullName evidence="1">CST complex subunit CTC1</fullName>
    </submittedName>
</protein>
<dbReference type="EMBL" id="GGEC01010519">
    <property type="protein sequence ID" value="MBW91002.1"/>
    <property type="molecule type" value="Transcribed_RNA"/>
</dbReference>
<dbReference type="EMBL" id="GGEC01010518">
    <property type="protein sequence ID" value="MBW91001.1"/>
    <property type="molecule type" value="Transcribed_RNA"/>
</dbReference>
<evidence type="ECO:0000313" key="1">
    <source>
        <dbReference type="EMBL" id="MBW91001.1"/>
    </source>
</evidence>
<organism evidence="1">
    <name type="scientific">Rhizophora mucronata</name>
    <name type="common">Asiatic mangrove</name>
    <dbReference type="NCBI Taxonomy" id="61149"/>
    <lineage>
        <taxon>Eukaryota</taxon>
        <taxon>Viridiplantae</taxon>
        <taxon>Streptophyta</taxon>
        <taxon>Embryophyta</taxon>
        <taxon>Tracheophyta</taxon>
        <taxon>Spermatophyta</taxon>
        <taxon>Magnoliopsida</taxon>
        <taxon>eudicotyledons</taxon>
        <taxon>Gunneridae</taxon>
        <taxon>Pentapetalae</taxon>
        <taxon>rosids</taxon>
        <taxon>fabids</taxon>
        <taxon>Malpighiales</taxon>
        <taxon>Rhizophoraceae</taxon>
        <taxon>Rhizophora</taxon>
    </lineage>
</organism>
<dbReference type="AlphaFoldDB" id="A0A2P2JC02"/>
<sequence length="62" mass="6997">MAKHGISRESKFTHLHSVESIEKLEQVLKPAPKEPLSSIESKASPWLDARSILHFLLGKFSE</sequence>